<reference evidence="19" key="1">
    <citation type="journal article" date="2015" name="MBio">
        <title>Genome-Resolved Metagenomic Analysis Reveals Roles for Candidate Phyla and Other Microbial Community Members in Biogeochemical Transformations in Oil Reservoirs.</title>
        <authorList>
            <person name="Hu P."/>
            <person name="Tom L."/>
            <person name="Singh A."/>
            <person name="Thomas B.C."/>
            <person name="Baker B.J."/>
            <person name="Piceno Y.M."/>
            <person name="Andersen G.L."/>
            <person name="Banfield J.F."/>
        </authorList>
    </citation>
    <scope>NUCLEOTIDE SEQUENCE [LARGE SCALE GENOMIC DNA]</scope>
</reference>
<feature type="binding site" evidence="14">
    <location>
        <position position="229"/>
    </location>
    <ligand>
        <name>substrate</name>
    </ligand>
</feature>
<dbReference type="GO" id="GO:0009252">
    <property type="term" value="P:peptidoglycan biosynthetic process"/>
    <property type="evidence" value="ECO:0007669"/>
    <property type="project" value="UniProtKB-UniPathway"/>
</dbReference>
<evidence type="ECO:0000256" key="8">
    <source>
        <dbReference type="ARBA" id="ARBA00022801"/>
    </source>
</evidence>
<dbReference type="InterPro" id="IPR012907">
    <property type="entry name" value="Peptidase_S11_C"/>
</dbReference>
<keyword evidence="6" id="KW-0645">Protease</keyword>
<feature type="active site" description="Acyl-ester intermediate" evidence="13">
    <location>
        <position position="64"/>
    </location>
</feature>
<keyword evidence="7 16" id="KW-0732">Signal</keyword>
<keyword evidence="9" id="KW-0133">Cell shape</keyword>
<organism evidence="18 19">
    <name type="scientific">Thermacetogenium phaeum</name>
    <dbReference type="NCBI Taxonomy" id="85874"/>
    <lineage>
        <taxon>Bacteria</taxon>
        <taxon>Bacillati</taxon>
        <taxon>Bacillota</taxon>
        <taxon>Clostridia</taxon>
        <taxon>Thermoanaerobacterales</taxon>
        <taxon>Thermoanaerobacteraceae</taxon>
        <taxon>Thermacetogenium</taxon>
    </lineage>
</organism>
<sequence length="366" mass="39658">MTGCLCRIVLSIMMVILGIAATCAAAEAGEESLTLSARAAVLIDGHTGLVLYGYNATRPLPPASTTKVLTGILGLELGSISEPVHVDYRSAGIEGTTIYLQGGDVYRLCDLIKGALISSGNDSASAIAIHLAGDEKKFSALMNYKAQTLGCLASRFGNPHGLPQTGHLTTSYDLAVITRYSMQNGLFRSIVGTKSGRIRERSKGEVIPLYNTNRLLGHEEMGWRITGVKTGTTSEAGQCLIAAAEKNDQMLISVVLGSSDRYADTLRVLEYGIKHCHPVLVRRREPLREVPVWRGSRMTVAVAPEKDISLLIPPRLLPFLEKRIYLEPYLKAPCARGRKAGRMEILLGNKVLFQTDLVTLNNVPRG</sequence>
<comment type="caution">
    <text evidence="18">The sequence shown here is derived from an EMBL/GenBank/DDBJ whole genome shotgun (WGS) entry which is preliminary data.</text>
</comment>
<evidence type="ECO:0000256" key="14">
    <source>
        <dbReference type="PIRSR" id="PIRSR618044-2"/>
    </source>
</evidence>
<dbReference type="SUPFAM" id="SSF69189">
    <property type="entry name" value="Penicillin-binding protein associated domain"/>
    <property type="match status" value="1"/>
</dbReference>
<feature type="active site" description="Proton acceptor" evidence="13">
    <location>
        <position position="67"/>
    </location>
</feature>
<evidence type="ECO:0000256" key="6">
    <source>
        <dbReference type="ARBA" id="ARBA00022670"/>
    </source>
</evidence>
<keyword evidence="10" id="KW-0573">Peptidoglycan synthesis</keyword>
<accession>A0A117LB45</accession>
<dbReference type="PRINTS" id="PR00725">
    <property type="entry name" value="DADACBPTASE1"/>
</dbReference>
<comment type="pathway">
    <text evidence="2">Cell wall biogenesis; peptidoglycan biosynthesis.</text>
</comment>
<dbReference type="SMART" id="SM00936">
    <property type="entry name" value="PBP5_C"/>
    <property type="match status" value="1"/>
</dbReference>
<evidence type="ECO:0000256" key="12">
    <source>
        <dbReference type="ARBA" id="ARBA00034000"/>
    </source>
</evidence>
<comment type="function">
    <text evidence="1">Removes C-terminal D-alanyl residues from sugar-peptide cell wall precursors.</text>
</comment>
<dbReference type="AlphaFoldDB" id="A0A117LB45"/>
<feature type="domain" description="Peptidase S11 D-Ala-D-Ala carboxypeptidase A C-terminal" evidence="17">
    <location>
        <begin position="275"/>
        <end position="365"/>
    </location>
</feature>
<evidence type="ECO:0000259" key="17">
    <source>
        <dbReference type="SMART" id="SM00936"/>
    </source>
</evidence>
<evidence type="ECO:0000256" key="1">
    <source>
        <dbReference type="ARBA" id="ARBA00003217"/>
    </source>
</evidence>
<dbReference type="SUPFAM" id="SSF56601">
    <property type="entry name" value="beta-lactamase/transpeptidase-like"/>
    <property type="match status" value="1"/>
</dbReference>
<dbReference type="InterPro" id="IPR037167">
    <property type="entry name" value="Peptidase_S11_C_sf"/>
</dbReference>
<dbReference type="GO" id="GO:0071555">
    <property type="term" value="P:cell wall organization"/>
    <property type="evidence" value="ECO:0007669"/>
    <property type="project" value="UniProtKB-KW"/>
</dbReference>
<name>A0A117LB45_9THEO</name>
<keyword evidence="11" id="KW-0961">Cell wall biogenesis/degradation</keyword>
<protein>
    <recommendedName>
        <fullName evidence="4">serine-type D-Ala-D-Ala carboxypeptidase</fullName>
        <ecNumber evidence="4">3.4.16.4</ecNumber>
    </recommendedName>
</protein>
<feature type="active site" evidence="13">
    <location>
        <position position="119"/>
    </location>
</feature>
<evidence type="ECO:0000256" key="2">
    <source>
        <dbReference type="ARBA" id="ARBA00004752"/>
    </source>
</evidence>
<dbReference type="PANTHER" id="PTHR21581:SF33">
    <property type="entry name" value="D-ALANYL-D-ALANINE CARBOXYPEPTIDASE DACB"/>
    <property type="match status" value="1"/>
</dbReference>
<dbReference type="EMBL" id="LGFO01000107">
    <property type="protein sequence ID" value="KUK36370.1"/>
    <property type="molecule type" value="Genomic_DNA"/>
</dbReference>
<feature type="chain" id="PRO_5007150698" description="serine-type D-Ala-D-Ala carboxypeptidase" evidence="16">
    <location>
        <begin position="26"/>
        <end position="366"/>
    </location>
</feature>
<dbReference type="PANTHER" id="PTHR21581">
    <property type="entry name" value="D-ALANYL-D-ALANINE CARBOXYPEPTIDASE"/>
    <property type="match status" value="1"/>
</dbReference>
<gene>
    <name evidence="18" type="ORF">XD66_0919</name>
</gene>
<evidence type="ECO:0000256" key="5">
    <source>
        <dbReference type="ARBA" id="ARBA00022645"/>
    </source>
</evidence>
<evidence type="ECO:0000313" key="19">
    <source>
        <dbReference type="Proteomes" id="UP000053326"/>
    </source>
</evidence>
<evidence type="ECO:0000256" key="4">
    <source>
        <dbReference type="ARBA" id="ARBA00012448"/>
    </source>
</evidence>
<dbReference type="UniPathway" id="UPA00219"/>
<feature type="signal peptide" evidence="16">
    <location>
        <begin position="1"/>
        <end position="25"/>
    </location>
</feature>
<evidence type="ECO:0000256" key="16">
    <source>
        <dbReference type="SAM" id="SignalP"/>
    </source>
</evidence>
<comment type="similarity">
    <text evidence="3 15">Belongs to the peptidase S11 family.</text>
</comment>
<dbReference type="EC" id="3.4.16.4" evidence="4"/>
<dbReference type="Gene3D" id="2.60.410.10">
    <property type="entry name" value="D-Ala-D-Ala carboxypeptidase, C-terminal domain"/>
    <property type="match status" value="1"/>
</dbReference>
<proteinExistence type="inferred from homology"/>
<dbReference type="GO" id="GO:0006508">
    <property type="term" value="P:proteolysis"/>
    <property type="evidence" value="ECO:0007669"/>
    <property type="project" value="UniProtKB-KW"/>
</dbReference>
<comment type="catalytic activity">
    <reaction evidence="12">
        <text>Preferential cleavage: (Ac)2-L-Lys-D-Ala-|-D-Ala. Also transpeptidation of peptidyl-alanyl moieties that are N-acyl substituents of D-alanine.</text>
        <dbReference type="EC" id="3.4.16.4"/>
    </reaction>
</comment>
<evidence type="ECO:0000256" key="7">
    <source>
        <dbReference type="ARBA" id="ARBA00022729"/>
    </source>
</evidence>
<dbReference type="Gene3D" id="3.40.710.10">
    <property type="entry name" value="DD-peptidase/beta-lactamase superfamily"/>
    <property type="match status" value="1"/>
</dbReference>
<dbReference type="Pfam" id="PF00768">
    <property type="entry name" value="Peptidase_S11"/>
    <property type="match status" value="1"/>
</dbReference>
<dbReference type="GO" id="GO:0008360">
    <property type="term" value="P:regulation of cell shape"/>
    <property type="evidence" value="ECO:0007669"/>
    <property type="project" value="UniProtKB-KW"/>
</dbReference>
<dbReference type="InterPro" id="IPR012338">
    <property type="entry name" value="Beta-lactam/transpept-like"/>
</dbReference>
<dbReference type="Proteomes" id="UP000053326">
    <property type="component" value="Unassembled WGS sequence"/>
</dbReference>
<dbReference type="InterPro" id="IPR015956">
    <property type="entry name" value="Peniciliin-bd_prot_C_sf"/>
</dbReference>
<dbReference type="GO" id="GO:0009002">
    <property type="term" value="F:serine-type D-Ala-D-Ala carboxypeptidase activity"/>
    <property type="evidence" value="ECO:0007669"/>
    <property type="project" value="UniProtKB-EC"/>
</dbReference>
<evidence type="ECO:0000256" key="11">
    <source>
        <dbReference type="ARBA" id="ARBA00023316"/>
    </source>
</evidence>
<keyword evidence="8" id="KW-0378">Hydrolase</keyword>
<evidence type="ECO:0000313" key="18">
    <source>
        <dbReference type="EMBL" id="KUK36370.1"/>
    </source>
</evidence>
<dbReference type="InterPro" id="IPR001967">
    <property type="entry name" value="Peptidase_S11_N"/>
</dbReference>
<keyword evidence="5 18" id="KW-0121">Carboxypeptidase</keyword>
<evidence type="ECO:0000256" key="15">
    <source>
        <dbReference type="RuleBase" id="RU004016"/>
    </source>
</evidence>
<evidence type="ECO:0000256" key="9">
    <source>
        <dbReference type="ARBA" id="ARBA00022960"/>
    </source>
</evidence>
<evidence type="ECO:0000256" key="13">
    <source>
        <dbReference type="PIRSR" id="PIRSR618044-1"/>
    </source>
</evidence>
<evidence type="ECO:0000256" key="10">
    <source>
        <dbReference type="ARBA" id="ARBA00022984"/>
    </source>
</evidence>
<dbReference type="InterPro" id="IPR018044">
    <property type="entry name" value="Peptidase_S11"/>
</dbReference>
<evidence type="ECO:0000256" key="3">
    <source>
        <dbReference type="ARBA" id="ARBA00007164"/>
    </source>
</evidence>
<dbReference type="Pfam" id="PF07943">
    <property type="entry name" value="PBP5_C"/>
    <property type="match status" value="1"/>
</dbReference>